<organism evidence="3 4">
    <name type="scientific">Chlamydomonas reinhardtii</name>
    <name type="common">Chlamydomonas smithii</name>
    <dbReference type="NCBI Taxonomy" id="3055"/>
    <lineage>
        <taxon>Eukaryota</taxon>
        <taxon>Viridiplantae</taxon>
        <taxon>Chlorophyta</taxon>
        <taxon>core chlorophytes</taxon>
        <taxon>Chlorophyceae</taxon>
        <taxon>CS clade</taxon>
        <taxon>Chlamydomonadales</taxon>
        <taxon>Chlamydomonadaceae</taxon>
        <taxon>Chlamydomonas</taxon>
    </lineage>
</organism>
<dbReference type="EMBL" id="CM008964">
    <property type="protein sequence ID" value="PNW85607.1"/>
    <property type="molecule type" value="Genomic_DNA"/>
</dbReference>
<dbReference type="RefSeq" id="XP_042926357.1">
    <property type="nucleotide sequence ID" value="XM_043061228.1"/>
</dbReference>
<proteinExistence type="predicted"/>
<dbReference type="InParanoid" id="A0A2K3DYM4"/>
<dbReference type="PaxDb" id="3055-EDO95715"/>
<feature type="compositionally biased region" description="Pro residues" evidence="1">
    <location>
        <begin position="112"/>
        <end position="127"/>
    </location>
</feature>
<reference evidence="3 4" key="1">
    <citation type="journal article" date="2007" name="Science">
        <title>The Chlamydomonas genome reveals the evolution of key animal and plant functions.</title>
        <authorList>
            <person name="Merchant S.S."/>
            <person name="Prochnik S.E."/>
            <person name="Vallon O."/>
            <person name="Harris E.H."/>
            <person name="Karpowicz S.J."/>
            <person name="Witman G.B."/>
            <person name="Terry A."/>
            <person name="Salamov A."/>
            <person name="Fritz-Laylin L.K."/>
            <person name="Marechal-Drouard L."/>
            <person name="Marshall W.F."/>
            <person name="Qu L.H."/>
            <person name="Nelson D.R."/>
            <person name="Sanderfoot A.A."/>
            <person name="Spalding M.H."/>
            <person name="Kapitonov V.V."/>
            <person name="Ren Q."/>
            <person name="Ferris P."/>
            <person name="Lindquist E."/>
            <person name="Shapiro H."/>
            <person name="Lucas S.M."/>
            <person name="Grimwood J."/>
            <person name="Schmutz J."/>
            <person name="Cardol P."/>
            <person name="Cerutti H."/>
            <person name="Chanfreau G."/>
            <person name="Chen C.L."/>
            <person name="Cognat V."/>
            <person name="Croft M.T."/>
            <person name="Dent R."/>
            <person name="Dutcher S."/>
            <person name="Fernandez E."/>
            <person name="Fukuzawa H."/>
            <person name="Gonzalez-Ballester D."/>
            <person name="Gonzalez-Halphen D."/>
            <person name="Hallmann A."/>
            <person name="Hanikenne M."/>
            <person name="Hippler M."/>
            <person name="Inwood W."/>
            <person name="Jabbari K."/>
            <person name="Kalanon M."/>
            <person name="Kuras R."/>
            <person name="Lefebvre P.A."/>
            <person name="Lemaire S.D."/>
            <person name="Lobanov A.V."/>
            <person name="Lohr M."/>
            <person name="Manuell A."/>
            <person name="Meier I."/>
            <person name="Mets L."/>
            <person name="Mittag M."/>
            <person name="Mittelmeier T."/>
            <person name="Moroney J.V."/>
            <person name="Moseley J."/>
            <person name="Napoli C."/>
            <person name="Nedelcu A.M."/>
            <person name="Niyogi K."/>
            <person name="Novoselov S.V."/>
            <person name="Paulsen I.T."/>
            <person name="Pazour G."/>
            <person name="Purton S."/>
            <person name="Ral J.P."/>
            <person name="Riano-Pachon D.M."/>
            <person name="Riekhof W."/>
            <person name="Rymarquis L."/>
            <person name="Schroda M."/>
            <person name="Stern D."/>
            <person name="Umen J."/>
            <person name="Willows R."/>
            <person name="Wilson N."/>
            <person name="Zimmer S.L."/>
            <person name="Allmer J."/>
            <person name="Balk J."/>
            <person name="Bisova K."/>
            <person name="Chen C.J."/>
            <person name="Elias M."/>
            <person name="Gendler K."/>
            <person name="Hauser C."/>
            <person name="Lamb M.R."/>
            <person name="Ledford H."/>
            <person name="Long J.C."/>
            <person name="Minagawa J."/>
            <person name="Page M.D."/>
            <person name="Pan J."/>
            <person name="Pootakham W."/>
            <person name="Roje S."/>
            <person name="Rose A."/>
            <person name="Stahlberg E."/>
            <person name="Terauchi A.M."/>
            <person name="Yang P."/>
            <person name="Ball S."/>
            <person name="Bowler C."/>
            <person name="Dieckmann C.L."/>
            <person name="Gladyshev V.N."/>
            <person name="Green P."/>
            <person name="Jorgensen R."/>
            <person name="Mayfield S."/>
            <person name="Mueller-Roeber B."/>
            <person name="Rajamani S."/>
            <person name="Sayre R.T."/>
            <person name="Brokstein P."/>
            <person name="Dubchak I."/>
            <person name="Goodstein D."/>
            <person name="Hornick L."/>
            <person name="Huang Y.W."/>
            <person name="Jhaveri J."/>
            <person name="Luo Y."/>
            <person name="Martinez D."/>
            <person name="Ngau W.C."/>
            <person name="Otillar B."/>
            <person name="Poliakov A."/>
            <person name="Porter A."/>
            <person name="Szajkowski L."/>
            <person name="Werner G."/>
            <person name="Zhou K."/>
            <person name="Grigoriev I.V."/>
            <person name="Rokhsar D.S."/>
            <person name="Grossman A.R."/>
        </authorList>
    </citation>
    <scope>NUCLEOTIDE SEQUENCE [LARGE SCALE GENOMIC DNA]</scope>
    <source>
        <strain evidence="4">CC-503</strain>
    </source>
</reference>
<evidence type="ECO:0000259" key="2">
    <source>
        <dbReference type="PROSITE" id="PS50011"/>
    </source>
</evidence>
<feature type="domain" description="Protein kinase" evidence="2">
    <location>
        <begin position="177"/>
        <end position="576"/>
    </location>
</feature>
<evidence type="ECO:0000256" key="1">
    <source>
        <dbReference type="SAM" id="MobiDB-lite"/>
    </source>
</evidence>
<dbReference type="GO" id="GO:0004672">
    <property type="term" value="F:protein kinase activity"/>
    <property type="evidence" value="ECO:0007669"/>
    <property type="project" value="InterPro"/>
</dbReference>
<protein>
    <recommendedName>
        <fullName evidence="2">Protein kinase domain-containing protein</fullName>
    </recommendedName>
</protein>
<dbReference type="Gramene" id="PNW85607">
    <property type="protein sequence ID" value="PNW85607"/>
    <property type="gene ID" value="CHLRE_03g194600v5"/>
</dbReference>
<gene>
    <name evidence="3" type="ORF">CHLRE_03g194600v5</name>
</gene>
<dbReference type="Gene3D" id="1.10.510.10">
    <property type="entry name" value="Transferase(Phosphotransferase) domain 1"/>
    <property type="match status" value="1"/>
</dbReference>
<name>A0A2K3DYM4_CHLRE</name>
<dbReference type="SUPFAM" id="SSF56112">
    <property type="entry name" value="Protein kinase-like (PK-like)"/>
    <property type="match status" value="1"/>
</dbReference>
<dbReference type="ExpressionAtlas" id="A0A2K3DYM4">
    <property type="expression patterns" value="baseline"/>
</dbReference>
<dbReference type="OrthoDB" id="556107at2759"/>
<dbReference type="GO" id="GO:0005524">
    <property type="term" value="F:ATP binding"/>
    <property type="evidence" value="ECO:0007669"/>
    <property type="project" value="InterPro"/>
</dbReference>
<dbReference type="KEGG" id="cre:CHLRE_03g194600v5"/>
<feature type="compositionally biased region" description="Polar residues" evidence="1">
    <location>
        <begin position="74"/>
        <end position="86"/>
    </location>
</feature>
<dbReference type="AlphaFoldDB" id="A0A2K3DYM4"/>
<accession>A0A2K3DYM4</accession>
<evidence type="ECO:0000313" key="3">
    <source>
        <dbReference type="EMBL" id="PNW85607.1"/>
    </source>
</evidence>
<evidence type="ECO:0000313" key="4">
    <source>
        <dbReference type="Proteomes" id="UP000006906"/>
    </source>
</evidence>
<dbReference type="GeneID" id="5718723"/>
<dbReference type="InterPro" id="IPR011009">
    <property type="entry name" value="Kinase-like_dom_sf"/>
</dbReference>
<dbReference type="PROSITE" id="PS50011">
    <property type="entry name" value="PROTEIN_KINASE_DOM"/>
    <property type="match status" value="1"/>
</dbReference>
<dbReference type="Proteomes" id="UP000006906">
    <property type="component" value="Chromosome 3"/>
</dbReference>
<dbReference type="STRING" id="3055.A0A2K3DYM4"/>
<keyword evidence="4" id="KW-1185">Reference proteome</keyword>
<dbReference type="InterPro" id="IPR000719">
    <property type="entry name" value="Prot_kinase_dom"/>
</dbReference>
<feature type="region of interest" description="Disordered" evidence="1">
    <location>
        <begin position="55"/>
        <end position="127"/>
    </location>
</feature>
<sequence>MCPVGTELWNTGALRSESCAHCEAIGASVASTPAHFDGRALRIGSANGAANLLAKPQQSPEAKATPSPGGDQAPFNSPRAQLSASGPRTGGVTPRRLDLDFLEPEGNAISAPSPPGGKAPPQLPHCSPVPLPLLEHGAAASPLPVDPCDTLRQAVMQYIPDLGAPRIWEEEQVLGCVEVSQAGGDPAVRTVYQMEVDLQDGAGRAMPLACKGVKVVLSEAEDAALAAGGAGEADVPVGFLPALQEAVSWVAVARRFRLVHGEEALGRCFPVVFGWDVLQPAPRTYEFVMYMEWMDNGTVFDYLKNIMTAPALPEGDMYEMVLDAMRQMVNLVDSANKAGLCFGDLKAQNMLVDAEGNFKLSDVDGVSHSYLSDLSAAHTAANAAAAAAAASCTDAVSARIAGKAAASLVWSARSLLPAPVEPYMATDIYSPPEFWVGWAREALVSGEAAGRAYEWDMMQLREEAVEQPCWPGAVMLLDSLKSECATRDAALEWLQLQGMNGGRSYMCGASHTYLLGATISHLLRAVETELSARPGAAYVQQLAFVSELEDVMVGLMTEEPASRPSLQQLRRRLAEMRGDWCYWG</sequence>